<gene>
    <name evidence="2" type="ORF">EDF85_3891</name>
</gene>
<accession>A0A9X8HJF3</accession>
<evidence type="ECO:0000313" key="3">
    <source>
        <dbReference type="Proteomes" id="UP000269115"/>
    </source>
</evidence>
<evidence type="ECO:0000313" key="2">
    <source>
        <dbReference type="EMBL" id="ROQ48160.1"/>
    </source>
</evidence>
<comment type="caution">
    <text evidence="2">The sequence shown here is derived from an EMBL/GenBank/DDBJ whole genome shotgun (WGS) entry which is preliminary data.</text>
</comment>
<sequence>MPLHILQDLPTPEPDNALAAMVAEQFASRPTLRSTGVTLLERLLREYFPGLSADVEALRLYVPDSSAQFYQVRPLVDAALDNLCTWEPLQMHAGGLSGFLGQADAVKLKLQGHALDADTLREMIKVFADGIVAEFQRALMNYWQARGSEGVPRLSWLARTLAQALVPHAGDKQAWAGMLGQVLQWPRWSLRQVQGEQAVRVYLVQLQLDASLTSTQMLLSDLVLVRGEQVLRCTPAGQVSAHASLKAFGEALTDELEGAYRLVGLQWQLLEVEGNPFRVQAEALLDQQLRDVQALRLGGQSVTELEGLFATVSDVAARQAGNRAFVPTPADTQVLGQLPAWLKQASGADYLDYRMQWLSMALAHQHNAGKAYDHGIPTLRDYAAKALGERMAADQPDGPTYDPYKLVLTFQVPYGQGGFGFVETVRLLLVDAALENLSGLPKGPMSIAHADGDEIAAWLSAEYVMTLITAVDVGANYLAVIEQAMRTDARQADERRQLFADTLRAQLPLLALEYRIRGEQGFTRQGLRCVDYAMSTDQTDRVEVRPLTFLSGEGASPDVVDNMFVFALPGRPERVLYRPLFEPLLREFASEAALFKALEEPELQASVLSWMGRDARRIYANGGFANPHLGITVDDPVAVPGANVPRLGGAALTGDLLAHFYTSTVDALITLGDRQSVSNAEDRWLRFKEAGWLLFSIALPYLRGPTAVAGWLVQLVSSLDSDFKALREGDDTTRAQAVVDLLFNLSTVFMHGAGEVGMARATPIKVQPSMLQQTLPVRGELPMTGVLVPVQQPLGPQLRSAGALPTAMDFSWSGMRNEAAPELRAFLRPMQVTPGQEPTGLIETGERRGLALIDGHAHVKLDDRWYRVLEVEGRFCIVAPLDSSRRGPWLRRSSEGSWQLDLRLGLRGGGPKKRMSLQEKKAQNRLQLQQLNTTLESAQQDCLRRIVAMTPKVNELNALLDPMFKAQREYQLDRTATRLVAMKQARTRAQVAEQALKVEQDAFIEVAKDLLRTTLEARETLKLADFYGHITAADYSKALNLNFRMNFQARLQLQAQYHSKQFKISLHDAWIENAFQVTLGDTAQPFSALLEANTQNETFHLLALEQAEACSALVEEVRREPAVKATADEIIRYGEAKREELKVFSAQRIRTAYLEILGYMSLDTRIADATQRPFYKDLLLDPDIVAGVLSHEQLGIDAQEFTPQERIQVLREASHCYSRAKAVAQYVGDLFAPVPGKDYLAAFVQTLDELDASARAELDSLVTVPATSTAPRPTRKRKVIVTRTRRVVVGRVRAPSPGEPVPIVDIEDANHRIVASYREHGGDDWNPIKTVLPATPVGLKPRKALRSEARQVLDQVAPLKAKQQGLSGSGHQPGDIVFPLTILADRLIRVADDFERHSGLPDTEQATVAQLRQEAQGLRDAADALRLSMCKAQKPTARNLLYLWERKQLHIEFKAPRKALAAGDFIDEYEVRVAGGDKWYVHLHYPALDTPTAAFSKGHIKLEAQRTKGYADLLEEAKTTGKMGVIWRADLTPAFIKGWFPLRPLA</sequence>
<dbReference type="Proteomes" id="UP000269115">
    <property type="component" value="Unassembled WGS sequence"/>
</dbReference>
<evidence type="ECO:0000256" key="1">
    <source>
        <dbReference type="SAM" id="Coils"/>
    </source>
</evidence>
<protein>
    <submittedName>
        <fullName evidence="2">Uncharacterized protein</fullName>
    </submittedName>
</protein>
<feature type="coiled-coil region" evidence="1">
    <location>
        <begin position="914"/>
        <end position="941"/>
    </location>
</feature>
<keyword evidence="1" id="KW-0175">Coiled coil</keyword>
<proteinExistence type="predicted"/>
<dbReference type="RefSeq" id="WP_123753325.1">
    <property type="nucleotide sequence ID" value="NZ_RJUR01000015.1"/>
</dbReference>
<organism evidence="2 3">
    <name type="scientific">Pseudomonas putida</name>
    <name type="common">Arthrobacter siderocapsulatus</name>
    <dbReference type="NCBI Taxonomy" id="303"/>
    <lineage>
        <taxon>Bacteria</taxon>
        <taxon>Pseudomonadati</taxon>
        <taxon>Pseudomonadota</taxon>
        <taxon>Gammaproteobacteria</taxon>
        <taxon>Pseudomonadales</taxon>
        <taxon>Pseudomonadaceae</taxon>
        <taxon>Pseudomonas</taxon>
    </lineage>
</organism>
<dbReference type="EMBL" id="RJUR01000015">
    <property type="protein sequence ID" value="ROQ48160.1"/>
    <property type="molecule type" value="Genomic_DNA"/>
</dbReference>
<reference evidence="2 3" key="1">
    <citation type="submission" date="2018-11" db="EMBL/GenBank/DDBJ databases">
        <title>Genomic analyses of the natural microbiome of Caenorhabditis elegans.</title>
        <authorList>
            <person name="Samuel B."/>
        </authorList>
    </citation>
    <scope>NUCLEOTIDE SEQUENCE [LARGE SCALE GENOMIC DNA]</scope>
    <source>
        <strain evidence="2 3">BIGb0473</strain>
    </source>
</reference>
<name>A0A9X8HJF3_PSEPU</name>